<evidence type="ECO:0000256" key="4">
    <source>
        <dbReference type="ARBA" id="ARBA00022737"/>
    </source>
</evidence>
<feature type="domain" description="R3H" evidence="13">
    <location>
        <begin position="620"/>
        <end position="683"/>
    </location>
</feature>
<evidence type="ECO:0000256" key="6">
    <source>
        <dbReference type="ARBA" id="ARBA00022833"/>
    </source>
</evidence>
<dbReference type="GO" id="GO:0005634">
    <property type="term" value="C:nucleus"/>
    <property type="evidence" value="ECO:0007669"/>
    <property type="project" value="UniProtKB-SubCell"/>
</dbReference>
<keyword evidence="6" id="KW-0862">Zinc</keyword>
<evidence type="ECO:0000256" key="5">
    <source>
        <dbReference type="ARBA" id="ARBA00022771"/>
    </source>
</evidence>
<dbReference type="Pfam" id="PF01422">
    <property type="entry name" value="zf-NF-X1"/>
    <property type="match status" value="5"/>
</dbReference>
<evidence type="ECO:0000256" key="1">
    <source>
        <dbReference type="ARBA" id="ARBA00004123"/>
    </source>
</evidence>
<evidence type="ECO:0000256" key="11">
    <source>
        <dbReference type="SAM" id="Coils"/>
    </source>
</evidence>
<reference evidence="14" key="1">
    <citation type="submission" date="2020-11" db="EMBL/GenBank/DDBJ databases">
        <title>Kefir isolates.</title>
        <authorList>
            <person name="Marcisauskas S."/>
            <person name="Kim Y."/>
            <person name="Blasche S."/>
        </authorList>
    </citation>
    <scope>NUCLEOTIDE SEQUENCE</scope>
    <source>
        <strain evidence="14">Olga-1</strain>
    </source>
</reference>
<dbReference type="GO" id="GO:0000122">
    <property type="term" value="P:negative regulation of transcription by RNA polymerase II"/>
    <property type="evidence" value="ECO:0007669"/>
    <property type="project" value="TreeGrafter"/>
</dbReference>
<keyword evidence="11" id="KW-0175">Coiled coil</keyword>
<dbReference type="AlphaFoldDB" id="A0A9P6WN13"/>
<protein>
    <submittedName>
        <fullName evidence="14">FKBP12-associated protein</fullName>
    </submittedName>
</protein>
<evidence type="ECO:0000256" key="2">
    <source>
        <dbReference type="ARBA" id="ARBA00007269"/>
    </source>
</evidence>
<sequence length="885" mass="100317">MCMHEGDPGSIHDINSAIDSTGESDLRTSILKEIGSSAYVCLVCTDYITPSSKVWSCYHCYRVFDLDCIKDWALRGSSTQDDRSWRCPSCNHSHEKIPKIYTCWCGKSINPTLNVLEPHSCGNICGSPLAGCLHECSLPCHPGPHIEKCTALGPVLKCHCGKHSKQLPCILTSYDNGWGCEEICDDILSCGIHRCKSKCHSGFCDDCDRVIDVQCYCGKSHESIECNERLPKKSEIDGKSWIGNFECDEPCEELFDCGIHKCLLNCHQITKEVHKCPNSPTNLIYCPCGKHKIDELLENPRKTCLDPIPTCDSICGKRLPCGHKCYWKCHEGACAPCYRSVDIDCKCGFTHFSIACALKVQGYVPTCTFKCGAKFNCKRHYCTNICCEYRKIAYERSNLIKKQLRNNIITTSIVEQVQFEDVHTCDKECNQILSCGKHRCKATCHPGACGPCLESSSDDLVCNCGRTIVPAPVRCGTVLPPCPYQCIRPKECGHRLEPHHCHEDNISCPKCTMLVTKRCQCEKHNLVANVMCYQDQLNINEEIDQGETSYIPHIPCDEVCEKERRNKLLFDALGLNPARAKDAEVSLKMRTIESIYTPLVLNLYAKQRTWSSSIEEIFNQLLAHTIESSFKNLKNSEIKQSHHFRPMKQVQRKFIHELAESWGLFAESHDPEPRRSVSVKLLKTSQVPDIGLKEAHEIYERYKAIEKKKAMEKSMREPSLPVENKIAYYNGIIIKDVFFGITVETVDAAIYDLWNKTMTDEEGNESKVFSLIKNGRVEFIRENMYIFYGDDCGEDERLQQQDQIKELCSLLDSRVTEKRLALKCVLAKIDITDNAVLEISDCNGDDESNIRSNSKFEENTENLVNVENSLEDLKIEATTVSSEWW</sequence>
<keyword evidence="4" id="KW-0677">Repeat</keyword>
<dbReference type="PROSITE" id="PS50089">
    <property type="entry name" value="ZF_RING_2"/>
    <property type="match status" value="1"/>
</dbReference>
<keyword evidence="8" id="KW-0804">Transcription</keyword>
<dbReference type="InterPro" id="IPR001841">
    <property type="entry name" value="Znf_RING"/>
</dbReference>
<dbReference type="PANTHER" id="PTHR12360">
    <property type="entry name" value="NUCLEAR TRANSCRIPTION FACTOR, X-BOX BINDING 1 NFX1"/>
    <property type="match status" value="1"/>
</dbReference>
<dbReference type="PANTHER" id="PTHR12360:SF12">
    <property type="entry name" value="TRANSCRIPTIONAL REPRESSOR NF-X1"/>
    <property type="match status" value="1"/>
</dbReference>
<name>A0A9P6WN13_9ASCO</name>
<evidence type="ECO:0000256" key="7">
    <source>
        <dbReference type="ARBA" id="ARBA00023015"/>
    </source>
</evidence>
<dbReference type="InterPro" id="IPR000967">
    <property type="entry name" value="Znf_NFX1"/>
</dbReference>
<keyword evidence="3" id="KW-0479">Metal-binding</keyword>
<dbReference type="InterPro" id="IPR034078">
    <property type="entry name" value="NFX1_fam"/>
</dbReference>
<comment type="subcellular location">
    <subcellularLocation>
        <location evidence="1">Nucleus</location>
    </subcellularLocation>
</comment>
<comment type="similarity">
    <text evidence="2">Belongs to the NFX1 family.</text>
</comment>
<keyword evidence="7" id="KW-0805">Transcription regulation</keyword>
<dbReference type="PROSITE" id="PS51061">
    <property type="entry name" value="R3H"/>
    <property type="match status" value="1"/>
</dbReference>
<dbReference type="SUPFAM" id="SSF82708">
    <property type="entry name" value="R3H domain"/>
    <property type="match status" value="1"/>
</dbReference>
<dbReference type="EMBL" id="PUHW01000044">
    <property type="protein sequence ID" value="KAG0690135.1"/>
    <property type="molecule type" value="Genomic_DNA"/>
</dbReference>
<dbReference type="GO" id="GO:0000977">
    <property type="term" value="F:RNA polymerase II transcription regulatory region sequence-specific DNA binding"/>
    <property type="evidence" value="ECO:0007669"/>
    <property type="project" value="TreeGrafter"/>
</dbReference>
<dbReference type="GO" id="GO:0008270">
    <property type="term" value="F:zinc ion binding"/>
    <property type="evidence" value="ECO:0007669"/>
    <property type="project" value="UniProtKB-KW"/>
</dbReference>
<dbReference type="SMART" id="SM00438">
    <property type="entry name" value="ZnF_NFX"/>
    <property type="match status" value="6"/>
</dbReference>
<dbReference type="SUPFAM" id="SSF57850">
    <property type="entry name" value="RING/U-box"/>
    <property type="match status" value="1"/>
</dbReference>
<feature type="domain" description="RING-type" evidence="12">
    <location>
        <begin position="41"/>
        <end position="91"/>
    </location>
</feature>
<dbReference type="CDD" id="cd06008">
    <property type="entry name" value="NF-X1-zinc-finger"/>
    <property type="match status" value="4"/>
</dbReference>
<organism evidence="14 15">
    <name type="scientific">Pichia californica</name>
    <dbReference type="NCBI Taxonomy" id="460514"/>
    <lineage>
        <taxon>Eukaryota</taxon>
        <taxon>Fungi</taxon>
        <taxon>Dikarya</taxon>
        <taxon>Ascomycota</taxon>
        <taxon>Saccharomycotina</taxon>
        <taxon>Pichiomycetes</taxon>
        <taxon>Pichiales</taxon>
        <taxon>Pichiaceae</taxon>
        <taxon>Pichia</taxon>
    </lineage>
</organism>
<keyword evidence="9" id="KW-0539">Nucleus</keyword>
<keyword evidence="15" id="KW-1185">Reference proteome</keyword>
<evidence type="ECO:0000313" key="14">
    <source>
        <dbReference type="EMBL" id="KAG0690135.1"/>
    </source>
</evidence>
<accession>A0A9P6WN13</accession>
<evidence type="ECO:0000259" key="13">
    <source>
        <dbReference type="PROSITE" id="PS51061"/>
    </source>
</evidence>
<dbReference type="Pfam" id="PF01424">
    <property type="entry name" value="R3H"/>
    <property type="match status" value="1"/>
</dbReference>
<evidence type="ECO:0000256" key="9">
    <source>
        <dbReference type="ARBA" id="ARBA00023242"/>
    </source>
</evidence>
<gene>
    <name evidence="14" type="primary">FAP1</name>
    <name evidence="14" type="ORF">C6P40_003756</name>
</gene>
<dbReference type="GO" id="GO:0000981">
    <property type="term" value="F:DNA-binding transcription factor activity, RNA polymerase II-specific"/>
    <property type="evidence" value="ECO:0007669"/>
    <property type="project" value="TreeGrafter"/>
</dbReference>
<evidence type="ECO:0000256" key="3">
    <source>
        <dbReference type="ARBA" id="ARBA00022723"/>
    </source>
</evidence>
<dbReference type="InterPro" id="IPR001374">
    <property type="entry name" value="R3H_dom"/>
</dbReference>
<proteinExistence type="inferred from homology"/>
<evidence type="ECO:0000313" key="15">
    <source>
        <dbReference type="Proteomes" id="UP000697127"/>
    </source>
</evidence>
<evidence type="ECO:0000256" key="10">
    <source>
        <dbReference type="PROSITE-ProRule" id="PRU00175"/>
    </source>
</evidence>
<dbReference type="SMART" id="SM00393">
    <property type="entry name" value="R3H"/>
    <property type="match status" value="1"/>
</dbReference>
<dbReference type="Proteomes" id="UP000697127">
    <property type="component" value="Unassembled WGS sequence"/>
</dbReference>
<comment type="caution">
    <text evidence="14">The sequence shown here is derived from an EMBL/GenBank/DDBJ whole genome shotgun (WGS) entry which is preliminary data.</text>
</comment>
<dbReference type="Gene3D" id="3.30.1370.50">
    <property type="entry name" value="R3H-like domain"/>
    <property type="match status" value="1"/>
</dbReference>
<evidence type="ECO:0000259" key="12">
    <source>
        <dbReference type="PROSITE" id="PS50089"/>
    </source>
</evidence>
<dbReference type="InterPro" id="IPR036867">
    <property type="entry name" value="R3H_dom_sf"/>
</dbReference>
<keyword evidence="5 10" id="KW-0863">Zinc-finger</keyword>
<evidence type="ECO:0000256" key="8">
    <source>
        <dbReference type="ARBA" id="ARBA00023163"/>
    </source>
</evidence>
<feature type="coiled-coil region" evidence="11">
    <location>
        <begin position="856"/>
        <end position="883"/>
    </location>
</feature>